<proteinExistence type="predicted"/>
<sequence>MKETRAKKCIELYGGMFNVNYDRKTYKNIESILKCHKKYLKNRDMFNFGVMGKDSIEKVIPFVYRNFLGKEPIHQNVINRLLMQILTDEKTEDILYDTLENIKLFKLSDPTDDEVDLGKLYYDILRELYFTQEDVTNLQVYLKLELDSHKFSYRKEEAVMLFGIYFFQRCLECIDDWPGMMEKIQKEEGRFDLLLGYGN</sequence>
<keyword evidence="1" id="KW-0614">Plasmid</keyword>
<gene>
    <name evidence="1" type="ordered locus">bpr_IV083</name>
</gene>
<geneLocation type="plasmid" evidence="1 2">
    <name>pCY186</name>
</geneLocation>
<dbReference type="AlphaFoldDB" id="E0S4W6"/>
<protein>
    <submittedName>
        <fullName evidence="1">Uncharacterized protein</fullName>
    </submittedName>
</protein>
<organism evidence="1 2">
    <name type="scientific">Butyrivibrio proteoclasticus (strain ATCC 51982 / DSM 14932 / B316)</name>
    <name type="common">Clostridium proteoclasticum</name>
    <dbReference type="NCBI Taxonomy" id="515622"/>
    <lineage>
        <taxon>Bacteria</taxon>
        <taxon>Bacillati</taxon>
        <taxon>Bacillota</taxon>
        <taxon>Clostridia</taxon>
        <taxon>Lachnospirales</taxon>
        <taxon>Lachnospiraceae</taxon>
        <taxon>Butyrivibrio</taxon>
    </lineage>
</organism>
<name>E0S4W6_BUTPB</name>
<accession>E0S4W6</accession>
<keyword evidence="2" id="KW-1185">Reference proteome</keyword>
<dbReference type="eggNOG" id="ENOG5032C2H">
    <property type="taxonomic scope" value="Bacteria"/>
</dbReference>
<dbReference type="RefSeq" id="WP_013283096.1">
    <property type="nucleotide sequence ID" value="NC_014390.1"/>
</dbReference>
<dbReference type="KEGG" id="bpb:bpr_IV083"/>
<evidence type="ECO:0000313" key="2">
    <source>
        <dbReference type="Proteomes" id="UP000001299"/>
    </source>
</evidence>
<dbReference type="Proteomes" id="UP000001299">
    <property type="component" value="Plasmid pCY186"/>
</dbReference>
<dbReference type="EMBL" id="CP001813">
    <property type="protein sequence ID" value="ADL36448.1"/>
    <property type="molecule type" value="Genomic_DNA"/>
</dbReference>
<reference evidence="1 2" key="1">
    <citation type="journal article" date="2010" name="PLoS ONE">
        <title>The glycobiome of the rumen bacterium Butyrivibrio proteoclasticus B316(T) highlights adaptation to a polysaccharide-rich environment.</title>
        <authorList>
            <person name="Kelly W.J."/>
            <person name="Leahy S.C."/>
            <person name="Altermann E."/>
            <person name="Yeoman C.J."/>
            <person name="Dunne J.C."/>
            <person name="Kong Z."/>
            <person name="Pacheco D.M."/>
            <person name="Li D."/>
            <person name="Noel S.J."/>
            <person name="Moon C.D."/>
            <person name="Cookson A.L."/>
            <person name="Attwood G.T."/>
        </authorList>
    </citation>
    <scope>NUCLEOTIDE SEQUENCE [LARGE SCALE GENOMIC DNA]</scope>
    <source>
        <strain evidence="2">ATCC 51982 / DSM 14932 / B316</strain>
        <plasmid evidence="2">Plasmid pCY186</plasmid>
    </source>
</reference>
<evidence type="ECO:0000313" key="1">
    <source>
        <dbReference type="EMBL" id="ADL36448.1"/>
    </source>
</evidence>
<dbReference type="HOGENOM" id="CLU_1369966_0_0_9"/>